<dbReference type="AlphaFoldDB" id="A0A2U1Q1R8"/>
<name>A0A2U1Q1R8_ARTAN</name>
<feature type="compositionally biased region" description="Basic and acidic residues" evidence="1">
    <location>
        <begin position="35"/>
        <end position="44"/>
    </location>
</feature>
<evidence type="ECO:0000313" key="3">
    <source>
        <dbReference type="EMBL" id="PWA91902.1"/>
    </source>
</evidence>
<evidence type="ECO:0000256" key="1">
    <source>
        <dbReference type="SAM" id="MobiDB-lite"/>
    </source>
</evidence>
<feature type="region of interest" description="Disordered" evidence="1">
    <location>
        <begin position="1"/>
        <end position="44"/>
    </location>
</feature>
<reference evidence="3 4" key="1">
    <citation type="journal article" date="2018" name="Mol. Plant">
        <title>The genome of Artemisia annua provides insight into the evolution of Asteraceae family and artemisinin biosynthesis.</title>
        <authorList>
            <person name="Shen Q."/>
            <person name="Zhang L."/>
            <person name="Liao Z."/>
            <person name="Wang S."/>
            <person name="Yan T."/>
            <person name="Shi P."/>
            <person name="Liu M."/>
            <person name="Fu X."/>
            <person name="Pan Q."/>
            <person name="Wang Y."/>
            <person name="Lv Z."/>
            <person name="Lu X."/>
            <person name="Zhang F."/>
            <person name="Jiang W."/>
            <person name="Ma Y."/>
            <person name="Chen M."/>
            <person name="Hao X."/>
            <person name="Li L."/>
            <person name="Tang Y."/>
            <person name="Lv G."/>
            <person name="Zhou Y."/>
            <person name="Sun X."/>
            <person name="Brodelius P.E."/>
            <person name="Rose J.K.C."/>
            <person name="Tang K."/>
        </authorList>
    </citation>
    <scope>NUCLEOTIDE SEQUENCE [LARGE SCALE GENOMIC DNA]</scope>
    <source>
        <strain evidence="4">cv. Huhao1</strain>
        <tissue evidence="3">Leaf</tissue>
    </source>
</reference>
<dbReference type="Pfam" id="PF24626">
    <property type="entry name" value="SH3_Tf2-1"/>
    <property type="match status" value="1"/>
</dbReference>
<dbReference type="Proteomes" id="UP000245207">
    <property type="component" value="Unassembled WGS sequence"/>
</dbReference>
<accession>A0A2U1Q1R8</accession>
<sequence length="278" mass="31548">MAAALAKPKENTSKTGKDRISKELKQHSKLAQRMKQQEDKSQSDIDLKVEDSVRDRQQTMAQWRNKKLAPKFYIPGQIIKKLTRKFYGPYQIINRVGKVGYALPLPKAPNELVDEVVFLKVLVDGKQDDAKVVKVGGVADEKNSDEPITLEGKGVIGVECPVAVELWKLVSAWWDVGDYPRDIQVLSSWGDSVNLNSFLKGCFDVVIQTTFWIIWRFRNIVCFDAKPPRKDTLGEKIRVLSPLGSSIVRTSNRLSEQNSKLEQNDANRVRFFTVRTSN</sequence>
<dbReference type="InterPro" id="IPR056924">
    <property type="entry name" value="SH3_Tf2-1"/>
</dbReference>
<feature type="domain" description="Tf2-1-like SH3-like" evidence="2">
    <location>
        <begin position="80"/>
        <end position="116"/>
    </location>
</feature>
<protein>
    <recommendedName>
        <fullName evidence="2">Tf2-1-like SH3-like domain-containing protein</fullName>
    </recommendedName>
</protein>
<proteinExistence type="predicted"/>
<comment type="caution">
    <text evidence="3">The sequence shown here is derived from an EMBL/GenBank/DDBJ whole genome shotgun (WGS) entry which is preliminary data.</text>
</comment>
<dbReference type="OrthoDB" id="5554229at2759"/>
<organism evidence="3 4">
    <name type="scientific">Artemisia annua</name>
    <name type="common">Sweet wormwood</name>
    <dbReference type="NCBI Taxonomy" id="35608"/>
    <lineage>
        <taxon>Eukaryota</taxon>
        <taxon>Viridiplantae</taxon>
        <taxon>Streptophyta</taxon>
        <taxon>Embryophyta</taxon>
        <taxon>Tracheophyta</taxon>
        <taxon>Spermatophyta</taxon>
        <taxon>Magnoliopsida</taxon>
        <taxon>eudicotyledons</taxon>
        <taxon>Gunneridae</taxon>
        <taxon>Pentapetalae</taxon>
        <taxon>asterids</taxon>
        <taxon>campanulids</taxon>
        <taxon>Asterales</taxon>
        <taxon>Asteraceae</taxon>
        <taxon>Asteroideae</taxon>
        <taxon>Anthemideae</taxon>
        <taxon>Artemisiinae</taxon>
        <taxon>Artemisia</taxon>
    </lineage>
</organism>
<dbReference type="EMBL" id="PKPP01000509">
    <property type="protein sequence ID" value="PWA91902.1"/>
    <property type="molecule type" value="Genomic_DNA"/>
</dbReference>
<evidence type="ECO:0000259" key="2">
    <source>
        <dbReference type="Pfam" id="PF24626"/>
    </source>
</evidence>
<keyword evidence="4" id="KW-1185">Reference proteome</keyword>
<feature type="compositionally biased region" description="Basic and acidic residues" evidence="1">
    <location>
        <begin position="7"/>
        <end position="26"/>
    </location>
</feature>
<evidence type="ECO:0000313" key="4">
    <source>
        <dbReference type="Proteomes" id="UP000245207"/>
    </source>
</evidence>
<gene>
    <name evidence="3" type="ORF">CTI12_AA085540</name>
</gene>